<dbReference type="PANTHER" id="PTHR15503:SF22">
    <property type="entry name" value="TRANSPOSON TY3-I GAG POLYPROTEIN"/>
    <property type="match status" value="1"/>
</dbReference>
<evidence type="ECO:0000313" key="5">
    <source>
        <dbReference type="Proteomes" id="UP000694397"/>
    </source>
</evidence>
<evidence type="ECO:0000313" key="4">
    <source>
        <dbReference type="Ensembl" id="ENSSFOP00015050644.1"/>
    </source>
</evidence>
<sequence>MGPLVVGTVWPLPPFPKCPPPLQTECVGPPLSMSLAFFATSARPAQRERFQRALSAQGARLGEIEHSLAGLTEGFQALVSALQEQGLLASHEQPRPPSRAAPARTAPVQREAHSNPLPLPHQDPRLLPPTRYDGNPTRCAGFVMQCELVFASLPQVYGSDHSRITYLISLLTDRALDWATAAWESCMHSTYDDFKTRFLAVFGLPLADEQTSDKLLDIRQGDRPVADYAIEFRTLAERSGWGSPALLACFRQGLNMRIRKELAFRGEKWTLDRFIETAVALDNAARDQHTWTRQPPDRDSPSRGDPEPMQLGHGRLTPAERQRRIQGQLCLYCGTPGHLRLQCPVRPDHQVSKPAGKQ</sequence>
<feature type="compositionally biased region" description="Basic and acidic residues" evidence="2">
    <location>
        <begin position="285"/>
        <end position="306"/>
    </location>
</feature>
<keyword evidence="1" id="KW-0862">Zinc</keyword>
<reference evidence="4 5" key="1">
    <citation type="submission" date="2019-04" db="EMBL/GenBank/DDBJ databases">
        <authorList>
            <consortium name="Wellcome Sanger Institute Data Sharing"/>
        </authorList>
    </citation>
    <scope>NUCLEOTIDE SEQUENCE [LARGE SCALE GENOMIC DNA]</scope>
</reference>
<dbReference type="Ensembl" id="ENSSFOT00015066082.1">
    <property type="protein sequence ID" value="ENSSFOP00015050644.1"/>
    <property type="gene ID" value="ENSSFOG00015028374.1"/>
</dbReference>
<dbReference type="InterPro" id="IPR036875">
    <property type="entry name" value="Znf_CCHC_sf"/>
</dbReference>
<feature type="region of interest" description="Disordered" evidence="2">
    <location>
        <begin position="285"/>
        <end position="317"/>
    </location>
</feature>
<reference evidence="4" key="2">
    <citation type="submission" date="2025-08" db="UniProtKB">
        <authorList>
            <consortium name="Ensembl"/>
        </authorList>
    </citation>
    <scope>IDENTIFICATION</scope>
</reference>
<dbReference type="SUPFAM" id="SSF57756">
    <property type="entry name" value="Retrovirus zinc finger-like domains"/>
    <property type="match status" value="1"/>
</dbReference>
<keyword evidence="5" id="KW-1185">Reference proteome</keyword>
<dbReference type="Proteomes" id="UP000694397">
    <property type="component" value="Chromosome 20"/>
</dbReference>
<feature type="compositionally biased region" description="Low complexity" evidence="2">
    <location>
        <begin position="98"/>
        <end position="107"/>
    </location>
</feature>
<evidence type="ECO:0000256" key="1">
    <source>
        <dbReference type="PROSITE-ProRule" id="PRU00047"/>
    </source>
</evidence>
<dbReference type="Pfam" id="PF03732">
    <property type="entry name" value="Retrotrans_gag"/>
    <property type="match status" value="1"/>
</dbReference>
<accession>A0A8C9TDS6</accession>
<dbReference type="InterPro" id="IPR032567">
    <property type="entry name" value="RTL1-rel"/>
</dbReference>
<dbReference type="GO" id="GO:0008270">
    <property type="term" value="F:zinc ion binding"/>
    <property type="evidence" value="ECO:0007669"/>
    <property type="project" value="UniProtKB-KW"/>
</dbReference>
<proteinExistence type="predicted"/>
<dbReference type="PANTHER" id="PTHR15503">
    <property type="entry name" value="LDOC1 RELATED"/>
    <property type="match status" value="1"/>
</dbReference>
<feature type="region of interest" description="Disordered" evidence="2">
    <location>
        <begin position="88"/>
        <end position="126"/>
    </location>
</feature>
<dbReference type="InterPro" id="IPR001878">
    <property type="entry name" value="Znf_CCHC"/>
</dbReference>
<dbReference type="AlphaFoldDB" id="A0A8C9TDS6"/>
<name>A0A8C9TDS6_SCLFO</name>
<dbReference type="PROSITE" id="PS50158">
    <property type="entry name" value="ZF_CCHC"/>
    <property type="match status" value="1"/>
</dbReference>
<dbReference type="OrthoDB" id="8955945at2759"/>
<evidence type="ECO:0000256" key="2">
    <source>
        <dbReference type="SAM" id="MobiDB-lite"/>
    </source>
</evidence>
<reference evidence="4" key="3">
    <citation type="submission" date="2025-09" db="UniProtKB">
        <authorList>
            <consortium name="Ensembl"/>
        </authorList>
    </citation>
    <scope>IDENTIFICATION</scope>
</reference>
<dbReference type="GeneTree" id="ENSGT00950000183173"/>
<feature type="domain" description="CCHC-type" evidence="3">
    <location>
        <begin position="330"/>
        <end position="344"/>
    </location>
</feature>
<keyword evidence="1" id="KW-0479">Metal-binding</keyword>
<dbReference type="GO" id="GO:0003676">
    <property type="term" value="F:nucleic acid binding"/>
    <property type="evidence" value="ECO:0007669"/>
    <property type="project" value="InterPro"/>
</dbReference>
<organism evidence="4 5">
    <name type="scientific">Scleropages formosus</name>
    <name type="common">Asian bonytongue</name>
    <name type="synonym">Osteoglossum formosum</name>
    <dbReference type="NCBI Taxonomy" id="113540"/>
    <lineage>
        <taxon>Eukaryota</taxon>
        <taxon>Metazoa</taxon>
        <taxon>Chordata</taxon>
        <taxon>Craniata</taxon>
        <taxon>Vertebrata</taxon>
        <taxon>Euteleostomi</taxon>
        <taxon>Actinopterygii</taxon>
        <taxon>Neopterygii</taxon>
        <taxon>Teleostei</taxon>
        <taxon>Osteoglossocephala</taxon>
        <taxon>Osteoglossomorpha</taxon>
        <taxon>Osteoglossiformes</taxon>
        <taxon>Osteoglossidae</taxon>
        <taxon>Scleropages</taxon>
    </lineage>
</organism>
<protein>
    <recommendedName>
        <fullName evidence="3">CCHC-type domain-containing protein</fullName>
    </recommendedName>
</protein>
<dbReference type="InterPro" id="IPR005162">
    <property type="entry name" value="Retrotrans_gag_dom"/>
</dbReference>
<evidence type="ECO:0000259" key="3">
    <source>
        <dbReference type="PROSITE" id="PS50158"/>
    </source>
</evidence>
<keyword evidence="1" id="KW-0863">Zinc-finger</keyword>